<dbReference type="EMBL" id="QXGM01000001">
    <property type="protein sequence ID" value="RSX56000.1"/>
    <property type="molecule type" value="Genomic_DNA"/>
</dbReference>
<evidence type="ECO:0000313" key="4">
    <source>
        <dbReference type="Proteomes" id="UP000287609"/>
    </source>
</evidence>
<evidence type="ECO:0000256" key="2">
    <source>
        <dbReference type="SAM" id="Phobius"/>
    </source>
</evidence>
<dbReference type="AlphaFoldDB" id="A0A430FT06"/>
<evidence type="ECO:0000256" key="1">
    <source>
        <dbReference type="SAM" id="MobiDB-lite"/>
    </source>
</evidence>
<evidence type="ECO:0000313" key="3">
    <source>
        <dbReference type="EMBL" id="RSX56000.1"/>
    </source>
</evidence>
<feature type="transmembrane region" description="Helical" evidence="2">
    <location>
        <begin position="12"/>
        <end position="29"/>
    </location>
</feature>
<keyword evidence="2" id="KW-0472">Membrane</keyword>
<gene>
    <name evidence="3" type="ORF">D2E26_0563</name>
</gene>
<dbReference type="RefSeq" id="WP_164515836.1">
    <property type="nucleotide sequence ID" value="NZ_QXGM01000001.1"/>
</dbReference>
<keyword evidence="2" id="KW-1133">Transmembrane helix</keyword>
<name>A0A430FT06_9BIFI</name>
<accession>A0A430FT06</accession>
<reference evidence="3 4" key="1">
    <citation type="submission" date="2018-09" db="EMBL/GenBank/DDBJ databases">
        <title>Characterization of the phylogenetic diversity of five novel species belonging to the genus Bifidobacterium.</title>
        <authorList>
            <person name="Lugli G.A."/>
            <person name="Duranti S."/>
            <person name="Milani C."/>
        </authorList>
    </citation>
    <scope>NUCLEOTIDE SEQUENCE [LARGE SCALE GENOMIC DNA]</scope>
    <source>
        <strain evidence="3 4">2036B</strain>
    </source>
</reference>
<feature type="region of interest" description="Disordered" evidence="1">
    <location>
        <begin position="46"/>
        <end position="77"/>
    </location>
</feature>
<proteinExistence type="predicted"/>
<dbReference type="Proteomes" id="UP000287609">
    <property type="component" value="Unassembled WGS sequence"/>
</dbReference>
<keyword evidence="4" id="KW-1185">Reference proteome</keyword>
<protein>
    <submittedName>
        <fullName evidence="3">Uncharacterized protein</fullName>
    </submittedName>
</protein>
<organism evidence="3 4">
    <name type="scientific">Bifidobacterium dolichotidis</name>
    <dbReference type="NCBI Taxonomy" id="2306976"/>
    <lineage>
        <taxon>Bacteria</taxon>
        <taxon>Bacillati</taxon>
        <taxon>Actinomycetota</taxon>
        <taxon>Actinomycetes</taxon>
        <taxon>Bifidobacteriales</taxon>
        <taxon>Bifidobacteriaceae</taxon>
        <taxon>Bifidobacterium</taxon>
    </lineage>
</organism>
<keyword evidence="2" id="KW-0812">Transmembrane</keyword>
<comment type="caution">
    <text evidence="3">The sequence shown here is derived from an EMBL/GenBank/DDBJ whole genome shotgun (WGS) entry which is preliminary data.</text>
</comment>
<sequence>MGSFFAATSGYILPILVSSVLIVNSFCILSHTKRLEKIEQSLRTAPIFNPGEQSVQQRAQEQERQQPQTSAPNHEYSAHQLALQNAAEAYVKCRS</sequence>